<evidence type="ECO:0000256" key="7">
    <source>
        <dbReference type="ARBA" id="ARBA00022989"/>
    </source>
</evidence>
<keyword evidence="7 9" id="KW-1133">Transmembrane helix</keyword>
<dbReference type="CDD" id="cd06261">
    <property type="entry name" value="TM_PBP2"/>
    <property type="match status" value="1"/>
</dbReference>
<dbReference type="PANTHER" id="PTHR43386:SF1">
    <property type="entry name" value="D,D-DIPEPTIDE TRANSPORT SYSTEM PERMEASE PROTEIN DDPC-RELATED"/>
    <property type="match status" value="1"/>
</dbReference>
<evidence type="ECO:0000256" key="5">
    <source>
        <dbReference type="ARBA" id="ARBA00022741"/>
    </source>
</evidence>
<dbReference type="SUPFAM" id="SSF161098">
    <property type="entry name" value="MetI-like"/>
    <property type="match status" value="1"/>
</dbReference>
<sequence length="532" mass="58210">MMRLSWSQRIGVILVGLLVCLAIVGPMLSSQSPSSIEADRLLPPSASHWLGTNVIGQDIFSRLVHGARTTLFIGVMAAGISTVLSVALGLLAGYSKRLDPILNSLANMLLVLPSLLLILIVASFTGGGNWQLILTLGLLTWPGFMKLIRASILSLKEREFIKAAQLYQGKTGYILSRHLLPFIGPLVRTKFILSFRDAIAMEASLSFIGIGDPNTVSWGRMLQDAFSRTQTFMTNAWLWMIVPPAAAILLITVALALLGESKSTGNRFTAKLRRKASHAAAVNVVGTEDASAVIVQDVQVMYGAKTIVQPISFTVKQGGITSLVGESGSGKTTMARAIYGLVPQQSVEGTIKINGHDVYMQDEPSTMQRWVDAAYIFQDPRNSFNPIMTIGRQFYEAMKLQTTMEDKRAAAVAALVEVQLGEHVLTQYPHQLSGGMLSRALIALALVNKPKVLIADEPTGALDPIVKREVFDLLVRKVKEHRMALLLITHDLPAALHISDEIIVLQEGRRLSNEQQEQYLRQSKQLYPHTAE</sequence>
<evidence type="ECO:0000256" key="1">
    <source>
        <dbReference type="ARBA" id="ARBA00004651"/>
    </source>
</evidence>
<evidence type="ECO:0000259" key="10">
    <source>
        <dbReference type="PROSITE" id="PS50893"/>
    </source>
</evidence>
<dbReference type="GO" id="GO:0071916">
    <property type="term" value="F:dipeptide transmembrane transporter activity"/>
    <property type="evidence" value="ECO:0007669"/>
    <property type="project" value="TreeGrafter"/>
</dbReference>
<dbReference type="Gene3D" id="3.40.50.300">
    <property type="entry name" value="P-loop containing nucleotide triphosphate hydrolases"/>
    <property type="match status" value="1"/>
</dbReference>
<dbReference type="Proteomes" id="UP000246635">
    <property type="component" value="Unassembled WGS sequence"/>
</dbReference>
<dbReference type="InterPro" id="IPR050366">
    <property type="entry name" value="BP-dependent_transpt_permease"/>
</dbReference>
<organism evidence="12 13">
    <name type="scientific">Paenibacillus cellulosilyticus</name>
    <dbReference type="NCBI Taxonomy" id="375489"/>
    <lineage>
        <taxon>Bacteria</taxon>
        <taxon>Bacillati</taxon>
        <taxon>Bacillota</taxon>
        <taxon>Bacilli</taxon>
        <taxon>Bacillales</taxon>
        <taxon>Paenibacillaceae</taxon>
        <taxon>Paenibacillus</taxon>
    </lineage>
</organism>
<gene>
    <name evidence="12" type="ORF">DFQ01_105134</name>
</gene>
<comment type="caution">
    <text evidence="12">The sequence shown here is derived from an EMBL/GenBank/DDBJ whole genome shotgun (WGS) entry which is preliminary data.</text>
</comment>
<keyword evidence="13" id="KW-1185">Reference proteome</keyword>
<dbReference type="PROSITE" id="PS50928">
    <property type="entry name" value="ABC_TM1"/>
    <property type="match status" value="1"/>
</dbReference>
<comment type="subcellular location">
    <subcellularLocation>
        <location evidence="1 9">Cell membrane</location>
        <topology evidence="1 9">Multi-pass membrane protein</topology>
    </subcellularLocation>
</comment>
<keyword evidence="8 9" id="KW-0472">Membrane</keyword>
<feature type="transmembrane region" description="Helical" evidence="9">
    <location>
        <begin position="105"/>
        <end position="124"/>
    </location>
</feature>
<protein>
    <submittedName>
        <fullName evidence="12">ABC-type dipeptide/oligopeptide/nickel transport system ATPase component</fullName>
    </submittedName>
</protein>
<keyword evidence="6" id="KW-0067">ATP-binding</keyword>
<evidence type="ECO:0000259" key="11">
    <source>
        <dbReference type="PROSITE" id="PS50928"/>
    </source>
</evidence>
<dbReference type="PROSITE" id="PS00211">
    <property type="entry name" value="ABC_TRANSPORTER_1"/>
    <property type="match status" value="1"/>
</dbReference>
<accession>A0A2V2YXY0</accession>
<reference evidence="12 13" key="1">
    <citation type="submission" date="2018-05" db="EMBL/GenBank/DDBJ databases">
        <title>Genomic Encyclopedia of Type Strains, Phase III (KMG-III): the genomes of soil and plant-associated and newly described type strains.</title>
        <authorList>
            <person name="Whitman W."/>
        </authorList>
    </citation>
    <scope>NUCLEOTIDE SEQUENCE [LARGE SCALE GENOMIC DNA]</scope>
    <source>
        <strain evidence="12 13">CECT 5696</strain>
    </source>
</reference>
<keyword evidence="5" id="KW-0547">Nucleotide-binding</keyword>
<evidence type="ECO:0000313" key="12">
    <source>
        <dbReference type="EMBL" id="PWW05150.1"/>
    </source>
</evidence>
<dbReference type="InterPro" id="IPR003439">
    <property type="entry name" value="ABC_transporter-like_ATP-bd"/>
</dbReference>
<keyword evidence="2 9" id="KW-0813">Transport</keyword>
<feature type="domain" description="ABC transmembrane type-1" evidence="11">
    <location>
        <begin position="67"/>
        <end position="259"/>
    </location>
</feature>
<evidence type="ECO:0000256" key="3">
    <source>
        <dbReference type="ARBA" id="ARBA00022475"/>
    </source>
</evidence>
<dbReference type="AlphaFoldDB" id="A0A2V2YXY0"/>
<dbReference type="EMBL" id="QGTQ01000005">
    <property type="protein sequence ID" value="PWW05150.1"/>
    <property type="molecule type" value="Genomic_DNA"/>
</dbReference>
<dbReference type="PANTHER" id="PTHR43386">
    <property type="entry name" value="OLIGOPEPTIDE TRANSPORT SYSTEM PERMEASE PROTEIN APPC"/>
    <property type="match status" value="1"/>
</dbReference>
<evidence type="ECO:0000256" key="2">
    <source>
        <dbReference type="ARBA" id="ARBA00022448"/>
    </source>
</evidence>
<feature type="domain" description="ABC transporter" evidence="10">
    <location>
        <begin position="293"/>
        <end position="532"/>
    </location>
</feature>
<dbReference type="PROSITE" id="PS50893">
    <property type="entry name" value="ABC_TRANSPORTER_2"/>
    <property type="match status" value="1"/>
</dbReference>
<dbReference type="Gene3D" id="1.10.3720.10">
    <property type="entry name" value="MetI-like"/>
    <property type="match status" value="1"/>
</dbReference>
<proteinExistence type="inferred from homology"/>
<evidence type="ECO:0000256" key="6">
    <source>
        <dbReference type="ARBA" id="ARBA00022840"/>
    </source>
</evidence>
<comment type="similarity">
    <text evidence="9">Belongs to the binding-protein-dependent transport system permease family.</text>
</comment>
<dbReference type="GO" id="GO:0016887">
    <property type="term" value="F:ATP hydrolysis activity"/>
    <property type="evidence" value="ECO:0007669"/>
    <property type="project" value="InterPro"/>
</dbReference>
<evidence type="ECO:0000256" key="4">
    <source>
        <dbReference type="ARBA" id="ARBA00022692"/>
    </source>
</evidence>
<name>A0A2V2YXY0_9BACL</name>
<dbReference type="SUPFAM" id="SSF52540">
    <property type="entry name" value="P-loop containing nucleoside triphosphate hydrolases"/>
    <property type="match status" value="1"/>
</dbReference>
<dbReference type="GO" id="GO:0005524">
    <property type="term" value="F:ATP binding"/>
    <property type="evidence" value="ECO:0007669"/>
    <property type="project" value="UniProtKB-KW"/>
</dbReference>
<dbReference type="RefSeq" id="WP_245946599.1">
    <property type="nucleotide sequence ID" value="NZ_CP054613.1"/>
</dbReference>
<dbReference type="CDD" id="cd03257">
    <property type="entry name" value="ABC_NikE_OppD_transporters"/>
    <property type="match status" value="1"/>
</dbReference>
<dbReference type="InterPro" id="IPR027417">
    <property type="entry name" value="P-loop_NTPase"/>
</dbReference>
<feature type="transmembrane region" description="Helical" evidence="9">
    <location>
        <begin position="130"/>
        <end position="148"/>
    </location>
</feature>
<evidence type="ECO:0000256" key="8">
    <source>
        <dbReference type="ARBA" id="ARBA00023136"/>
    </source>
</evidence>
<dbReference type="SMART" id="SM00382">
    <property type="entry name" value="AAA"/>
    <property type="match status" value="1"/>
</dbReference>
<keyword evidence="4 9" id="KW-0812">Transmembrane</keyword>
<dbReference type="Pfam" id="PF00005">
    <property type="entry name" value="ABC_tran"/>
    <property type="match status" value="1"/>
</dbReference>
<dbReference type="InterPro" id="IPR003593">
    <property type="entry name" value="AAA+_ATPase"/>
</dbReference>
<dbReference type="GO" id="GO:0005886">
    <property type="term" value="C:plasma membrane"/>
    <property type="evidence" value="ECO:0007669"/>
    <property type="project" value="UniProtKB-SubCell"/>
</dbReference>
<dbReference type="InterPro" id="IPR035906">
    <property type="entry name" value="MetI-like_sf"/>
</dbReference>
<feature type="transmembrane region" description="Helical" evidence="9">
    <location>
        <begin position="236"/>
        <end position="258"/>
    </location>
</feature>
<keyword evidence="3" id="KW-1003">Cell membrane</keyword>
<feature type="transmembrane region" description="Helical" evidence="9">
    <location>
        <begin position="71"/>
        <end position="93"/>
    </location>
</feature>
<dbReference type="InterPro" id="IPR000515">
    <property type="entry name" value="MetI-like"/>
</dbReference>
<evidence type="ECO:0000313" key="13">
    <source>
        <dbReference type="Proteomes" id="UP000246635"/>
    </source>
</evidence>
<dbReference type="InterPro" id="IPR017871">
    <property type="entry name" value="ABC_transporter-like_CS"/>
</dbReference>
<dbReference type="Pfam" id="PF00528">
    <property type="entry name" value="BPD_transp_1"/>
    <property type="match status" value="1"/>
</dbReference>
<evidence type="ECO:0000256" key="9">
    <source>
        <dbReference type="RuleBase" id="RU363032"/>
    </source>
</evidence>